<dbReference type="Pfam" id="PF02589">
    <property type="entry name" value="LUD_dom"/>
    <property type="match status" value="1"/>
</dbReference>
<dbReference type="PANTHER" id="PTHR43682">
    <property type="entry name" value="LACTATE UTILIZATION PROTEIN C"/>
    <property type="match status" value="1"/>
</dbReference>
<accession>A0A5K7XB29</accession>
<dbReference type="InterPro" id="IPR037171">
    <property type="entry name" value="NagB/RpiA_transferase-like"/>
</dbReference>
<evidence type="ECO:0000259" key="1">
    <source>
        <dbReference type="Pfam" id="PF02589"/>
    </source>
</evidence>
<dbReference type="PANTHER" id="PTHR43682:SF1">
    <property type="entry name" value="LACTATE UTILIZATION PROTEIN C"/>
    <property type="match status" value="1"/>
</dbReference>
<dbReference type="AlphaFoldDB" id="A0A5K7XB29"/>
<proteinExistence type="predicted"/>
<reference evidence="3" key="1">
    <citation type="submission" date="2019-10" db="EMBL/GenBank/DDBJ databases">
        <title>Lacipirellula parvula gen. nov., sp. nov., representing a lineage of planctomycetes widespread in freshwater anoxic habitats, and description of the family Lacipirellulaceae.</title>
        <authorList>
            <person name="Dedysh S.N."/>
            <person name="Kulichevskaya I.S."/>
            <person name="Beletsky A.V."/>
            <person name="Rakitin A.L."/>
            <person name="Mardanov A.V."/>
            <person name="Ivanova A.A."/>
            <person name="Saltykova V.X."/>
            <person name="Rijpstra W.I.C."/>
            <person name="Sinninghe Damste J.S."/>
            <person name="Ravin N.V."/>
        </authorList>
    </citation>
    <scope>NUCLEOTIDE SEQUENCE [LARGE SCALE GENOMIC DNA]</scope>
    <source>
        <strain evidence="3">PX69</strain>
    </source>
</reference>
<dbReference type="SUPFAM" id="SSF100950">
    <property type="entry name" value="NagB/RpiA/CoA transferase-like"/>
    <property type="match status" value="1"/>
</dbReference>
<evidence type="ECO:0000313" key="2">
    <source>
        <dbReference type="EMBL" id="BBO32021.1"/>
    </source>
</evidence>
<dbReference type="Gene3D" id="3.40.50.10420">
    <property type="entry name" value="NagB/RpiA/CoA transferase-like"/>
    <property type="match status" value="1"/>
</dbReference>
<keyword evidence="3" id="KW-1185">Reference proteome</keyword>
<organism evidence="2 3">
    <name type="scientific">Lacipirellula parvula</name>
    <dbReference type="NCBI Taxonomy" id="2650471"/>
    <lineage>
        <taxon>Bacteria</taxon>
        <taxon>Pseudomonadati</taxon>
        <taxon>Planctomycetota</taxon>
        <taxon>Planctomycetia</taxon>
        <taxon>Pirellulales</taxon>
        <taxon>Lacipirellulaceae</taxon>
        <taxon>Lacipirellula</taxon>
    </lineage>
</organism>
<dbReference type="InterPro" id="IPR003741">
    <property type="entry name" value="LUD_dom"/>
</dbReference>
<dbReference type="Proteomes" id="UP000326837">
    <property type="component" value="Chromosome"/>
</dbReference>
<feature type="domain" description="LUD" evidence="1">
    <location>
        <begin position="96"/>
        <end position="205"/>
    </location>
</feature>
<evidence type="ECO:0000313" key="3">
    <source>
        <dbReference type="Proteomes" id="UP000326837"/>
    </source>
</evidence>
<dbReference type="RefSeq" id="WP_152098065.1">
    <property type="nucleotide sequence ID" value="NZ_AP021861.1"/>
</dbReference>
<protein>
    <recommendedName>
        <fullName evidence="1">LUD domain-containing protein</fullName>
    </recommendedName>
</protein>
<dbReference type="InterPro" id="IPR024185">
    <property type="entry name" value="FTHF_cligase-like_sf"/>
</dbReference>
<dbReference type="KEGG" id="lpav:PLANPX_1633"/>
<dbReference type="EMBL" id="AP021861">
    <property type="protein sequence ID" value="BBO32021.1"/>
    <property type="molecule type" value="Genomic_DNA"/>
</dbReference>
<name>A0A5K7XB29_9BACT</name>
<gene>
    <name evidence="2" type="ORF">PLANPX_1633</name>
</gene>
<sequence>MSSAAREQILRDVRRSLPAEAPRPALDGEWIRYADPYAQFFETLRGVGGAGRIVTGETQLREEVERVIESLGAKDICSVIPAAAAGNVDLAAVDDPHQLAGVDLAILPGELAVAENAAVWVTNARVGQRVAYFLSQHVVLVVPHDRIVNNMHEAYEWLHRTAGSAGLFAAATWGTFMSGPSKTADIEQALVIGAHGARSLHVFLLKP</sequence>